<protein>
    <recommendedName>
        <fullName evidence="4">Cobalt transporter</fullName>
    </recommendedName>
</protein>
<evidence type="ECO:0000313" key="2">
    <source>
        <dbReference type="EMBL" id="MFM0443358.1"/>
    </source>
</evidence>
<reference evidence="2 3" key="1">
    <citation type="journal article" date="2024" name="Chem. Sci.">
        <title>Discovery of megapolipeptins by genome mining of a Burkholderiales bacteria collection.</title>
        <authorList>
            <person name="Paulo B.S."/>
            <person name="Recchia M.J.J."/>
            <person name="Lee S."/>
            <person name="Fergusson C.H."/>
            <person name="Romanowski S.B."/>
            <person name="Hernandez A."/>
            <person name="Krull N."/>
            <person name="Liu D.Y."/>
            <person name="Cavanagh H."/>
            <person name="Bos A."/>
            <person name="Gray C.A."/>
            <person name="Murphy B.T."/>
            <person name="Linington R.G."/>
            <person name="Eustaquio A.S."/>
        </authorList>
    </citation>
    <scope>NUCLEOTIDE SEQUENCE [LARGE SCALE GENOMIC DNA]</scope>
    <source>
        <strain evidence="2 3">RL17-379-BIB-C</strain>
    </source>
</reference>
<dbReference type="EMBL" id="JAQQDH010000001">
    <property type="protein sequence ID" value="MFM0443358.1"/>
    <property type="molecule type" value="Genomic_DNA"/>
</dbReference>
<comment type="caution">
    <text evidence="2">The sequence shown here is derived from an EMBL/GenBank/DDBJ whole genome shotgun (WGS) entry which is preliminary data.</text>
</comment>
<evidence type="ECO:0000256" key="1">
    <source>
        <dbReference type="SAM" id="SignalP"/>
    </source>
</evidence>
<accession>A0ABW9BWT9</accession>
<dbReference type="Proteomes" id="UP001629288">
    <property type="component" value="Unassembled WGS sequence"/>
</dbReference>
<evidence type="ECO:0000313" key="3">
    <source>
        <dbReference type="Proteomes" id="UP001629288"/>
    </source>
</evidence>
<proteinExistence type="predicted"/>
<evidence type="ECO:0008006" key="4">
    <source>
        <dbReference type="Google" id="ProtNLM"/>
    </source>
</evidence>
<dbReference type="RefSeq" id="WP_408126985.1">
    <property type="nucleotide sequence ID" value="NZ_JAQQDH010000001.1"/>
</dbReference>
<name>A0ABW9BWT9_9BURK</name>
<keyword evidence="3" id="KW-1185">Reference proteome</keyword>
<organism evidence="2 3">
    <name type="scientific">Paraburkholderia strydomiana</name>
    <dbReference type="NCBI Taxonomy" id="1245417"/>
    <lineage>
        <taxon>Bacteria</taxon>
        <taxon>Pseudomonadati</taxon>
        <taxon>Pseudomonadota</taxon>
        <taxon>Betaproteobacteria</taxon>
        <taxon>Burkholderiales</taxon>
        <taxon>Burkholderiaceae</taxon>
        <taxon>Paraburkholderia</taxon>
    </lineage>
</organism>
<feature type="chain" id="PRO_5046599401" description="Cobalt transporter" evidence="1">
    <location>
        <begin position="24"/>
        <end position="132"/>
    </location>
</feature>
<sequence length="132" mass="14120">MAYWRKLFLILLLALSLPVQSFAAVSMKCDSSHSDENVTSAAHAVEETPHAHHVHGDWMADVDHADHHRDGIHHVHQCSACASCCVGAALPVSSTVAAAIAAIRFAPPSQLSVAAVQFLTDGIERPPRLTLV</sequence>
<gene>
    <name evidence="2" type="ORF">PQR00_07140</name>
</gene>
<feature type="signal peptide" evidence="1">
    <location>
        <begin position="1"/>
        <end position="23"/>
    </location>
</feature>
<keyword evidence="1" id="KW-0732">Signal</keyword>